<reference evidence="2" key="1">
    <citation type="submission" date="2020-10" db="EMBL/GenBank/DDBJ databases">
        <authorList>
            <person name="Castelo-Branco R."/>
            <person name="Eusebio N."/>
            <person name="Adriana R."/>
            <person name="Vieira A."/>
            <person name="Brugerolle De Fraissinette N."/>
            <person name="Rezende De Castro R."/>
            <person name="Schneider M.P."/>
            <person name="Vasconcelos V."/>
            <person name="Leao P.N."/>
        </authorList>
    </citation>
    <scope>NUCLEOTIDE SEQUENCE</scope>
    <source>
        <strain evidence="2">LEGE 12446</strain>
    </source>
</reference>
<dbReference type="AlphaFoldDB" id="A0A8J7CZY4"/>
<protein>
    <submittedName>
        <fullName evidence="2">CHAT domain-containing protein</fullName>
    </submittedName>
</protein>
<dbReference type="EMBL" id="JADEXS010000076">
    <property type="protein sequence ID" value="MBE9022382.1"/>
    <property type="molecule type" value="Genomic_DNA"/>
</dbReference>
<accession>A0A8J7CZY4</accession>
<name>A0A8J7CZY4_DESMC</name>
<dbReference type="RefSeq" id="WP_193915028.1">
    <property type="nucleotide sequence ID" value="NZ_JADEXS020000001.1"/>
</dbReference>
<dbReference type="Pfam" id="PF12770">
    <property type="entry name" value="CHAT"/>
    <property type="match status" value="1"/>
</dbReference>
<gene>
    <name evidence="2" type="ORF">IQ276_08050</name>
</gene>
<organism evidence="2 3">
    <name type="scientific">Desmonostoc muscorum LEGE 12446</name>
    <dbReference type="NCBI Taxonomy" id="1828758"/>
    <lineage>
        <taxon>Bacteria</taxon>
        <taxon>Bacillati</taxon>
        <taxon>Cyanobacteriota</taxon>
        <taxon>Cyanophyceae</taxon>
        <taxon>Nostocales</taxon>
        <taxon>Nostocaceae</taxon>
        <taxon>Desmonostoc</taxon>
    </lineage>
</organism>
<sequence>MTSSHIPVKTILILAANPIGTSQLRLDEEIREVEAALQLSSNRHRFHLCCKVAVRLEDVFQAILRYRPQIVHFCSHGTADGNLILEDKNGKIQLVDAEALANFLKIFKDFLECVILNACHSEIQAKAISKHIDFAIGMNGAVTDQAAITFIRAFYCGLGAGESYKFAYKLGCAALQLERMPLTPVLKKRVMKLTDEQLQTMIANICENSNPANINRLLIQLQQLPGLLRSSHPLYLEALDKTWEWVIKNICDFEPPPHLTIKEGLKTWINGYLCWRIRDLYLPNNSHPQISIYQPFNSDSEDGKTLLDEISETGYQTPTLNGLDAFVKRLEHQKIQRIFAEFEDYIQQDPQEKLRSCHPRKFPDCNCQVLSKRLLLQDPAQRYSRISRDLGINEQTLKSHWTRICKPLLQEILENLGYSGNEEL</sequence>
<feature type="domain" description="CHAT" evidence="1">
    <location>
        <begin position="16"/>
        <end position="162"/>
    </location>
</feature>
<evidence type="ECO:0000259" key="1">
    <source>
        <dbReference type="Pfam" id="PF12770"/>
    </source>
</evidence>
<evidence type="ECO:0000313" key="2">
    <source>
        <dbReference type="EMBL" id="MBE9022382.1"/>
    </source>
</evidence>
<comment type="caution">
    <text evidence="2">The sequence shown here is derived from an EMBL/GenBank/DDBJ whole genome shotgun (WGS) entry which is preliminary data.</text>
</comment>
<dbReference type="InterPro" id="IPR024983">
    <property type="entry name" value="CHAT_dom"/>
</dbReference>
<dbReference type="Proteomes" id="UP000622533">
    <property type="component" value="Unassembled WGS sequence"/>
</dbReference>
<evidence type="ECO:0000313" key="3">
    <source>
        <dbReference type="Proteomes" id="UP000622533"/>
    </source>
</evidence>
<proteinExistence type="predicted"/>
<keyword evidence="3" id="KW-1185">Reference proteome</keyword>